<keyword evidence="3" id="KW-0560">Oxidoreductase</keyword>
<reference evidence="8 9" key="1">
    <citation type="submission" date="2016-02" db="EMBL/GenBank/DDBJ databases">
        <title>Complete genome sequence of Pseudomonas azotoformans S4.</title>
        <authorList>
            <person name="Fang Y."/>
            <person name="Wu L."/>
            <person name="Feng G."/>
        </authorList>
    </citation>
    <scope>NUCLEOTIDE SEQUENCE [LARGE SCALE GENOMIC DNA]</scope>
    <source>
        <strain evidence="8 9">S4</strain>
    </source>
</reference>
<dbReference type="InterPro" id="IPR011706">
    <property type="entry name" value="Cu-oxidase_C"/>
</dbReference>
<dbReference type="SUPFAM" id="SSF49503">
    <property type="entry name" value="Cupredoxins"/>
    <property type="match status" value="3"/>
</dbReference>
<evidence type="ECO:0000313" key="9">
    <source>
        <dbReference type="Proteomes" id="UP000070516"/>
    </source>
</evidence>
<evidence type="ECO:0000256" key="1">
    <source>
        <dbReference type="ARBA" id="ARBA00022723"/>
    </source>
</evidence>
<dbReference type="PROSITE" id="PS00080">
    <property type="entry name" value="MULTICOPPER_OXIDASE2"/>
    <property type="match status" value="1"/>
</dbReference>
<dbReference type="Gene3D" id="2.60.40.420">
    <property type="entry name" value="Cupredoxins - blue copper proteins"/>
    <property type="match status" value="3"/>
</dbReference>
<dbReference type="RefSeq" id="WP_061449213.1">
    <property type="nucleotide sequence ID" value="NZ_CP014546.1"/>
</dbReference>
<dbReference type="InterPro" id="IPR001117">
    <property type="entry name" value="Cu-oxidase_2nd"/>
</dbReference>
<dbReference type="GO" id="GO:0005507">
    <property type="term" value="F:copper ion binding"/>
    <property type="evidence" value="ECO:0007669"/>
    <property type="project" value="InterPro"/>
</dbReference>
<keyword evidence="1" id="KW-0479">Metal-binding</keyword>
<evidence type="ECO:0000259" key="7">
    <source>
        <dbReference type="Pfam" id="PF07732"/>
    </source>
</evidence>
<evidence type="ECO:0000259" key="5">
    <source>
        <dbReference type="Pfam" id="PF00394"/>
    </source>
</evidence>
<dbReference type="PROSITE" id="PS00079">
    <property type="entry name" value="MULTICOPPER_OXIDASE1"/>
    <property type="match status" value="1"/>
</dbReference>
<dbReference type="NCBIfam" id="TIGR01409">
    <property type="entry name" value="TAT_signal_seq"/>
    <property type="match status" value="1"/>
</dbReference>
<dbReference type="NCBIfam" id="TIGR01480">
    <property type="entry name" value="copper_res_A"/>
    <property type="match status" value="1"/>
</dbReference>
<dbReference type="PANTHER" id="PTHR11709">
    <property type="entry name" value="MULTI-COPPER OXIDASE"/>
    <property type="match status" value="1"/>
</dbReference>
<feature type="domain" description="Plastocyanin-like" evidence="6">
    <location>
        <begin position="450"/>
        <end position="567"/>
    </location>
</feature>
<dbReference type="AlphaFoldDB" id="A0A127I5R2"/>
<dbReference type="PROSITE" id="PS51318">
    <property type="entry name" value="TAT"/>
    <property type="match status" value="1"/>
</dbReference>
<dbReference type="InterPro" id="IPR033138">
    <property type="entry name" value="Cu_oxidase_CS"/>
</dbReference>
<sequence length="568" mass="63504">MHSNTTRRTFVKGLAAGGLLGGLGLWRSPVWALTSPGQPTVLAGTEFDLFIDQSPVNLTGRKRTALTINGSLPGPLLRWREGDTVTLRVNNRLAEPTSIHWHGILLPSNMDGVPGLSFKGIEPGGVFVYQFTVKQHGTYWYHSHSGFQEQQGVYGPLVIDPREPEPYTYQRDYVVMLSDWTDEDPVALMKTLKKQSDYYNLHKPTVGDFVRDLGKQGGSATVADRLMWAQMKMNPTDLADVSGETYTYLLNGQPPERNWTGVFKAGEMIRLRFINGSAMSYFDVRIPGLKMTVIAADGQPVQPVSVDEFRIAVAETFDVLVEPTAEAYTLFAQSMDRSGYVRGTLARQTGAMATVPALDPRPWITMEDMGMGGMDHGAMADMPEMAGMDHSAMSMQAHPASEQDNPLVDMQAMSPVPKLDDPGIGLRNNGRRVLTYADLRSAFEDPDGRDPSRTIELHLTGHMEKFAWSFNGVKFSDAEPLQLTYGERVRLVLVNDTMMSHPIHLHGLWSDLEDENGQFQVRKHTIDMPPGSRRSYRVTADALGRWAYHCHLLYHMEMGMFREVRVHE</sequence>
<dbReference type="PANTHER" id="PTHR11709:SF394">
    <property type="entry name" value="FI03373P-RELATED"/>
    <property type="match status" value="1"/>
</dbReference>
<accession>A0A127I5R2</accession>
<dbReference type="Proteomes" id="UP000070516">
    <property type="component" value="Chromosome"/>
</dbReference>
<evidence type="ECO:0000256" key="2">
    <source>
        <dbReference type="ARBA" id="ARBA00022729"/>
    </source>
</evidence>
<dbReference type="InterPro" id="IPR006376">
    <property type="entry name" value="Cu-R_CopA"/>
</dbReference>
<dbReference type="InterPro" id="IPR045087">
    <property type="entry name" value="Cu-oxidase_fam"/>
</dbReference>
<feature type="domain" description="Plastocyanin-like" evidence="7">
    <location>
        <begin position="54"/>
        <end position="163"/>
    </location>
</feature>
<dbReference type="CDD" id="cd13874">
    <property type="entry name" value="CuRO_2_CopA"/>
    <property type="match status" value="1"/>
</dbReference>
<keyword evidence="4" id="KW-0186">Copper</keyword>
<dbReference type="Pfam" id="PF07732">
    <property type="entry name" value="Cu-oxidase_3"/>
    <property type="match status" value="1"/>
</dbReference>
<evidence type="ECO:0000259" key="6">
    <source>
        <dbReference type="Pfam" id="PF07731"/>
    </source>
</evidence>
<organism evidence="8 9">
    <name type="scientific">Pseudomonas azotoformans</name>
    <dbReference type="NCBI Taxonomy" id="47878"/>
    <lineage>
        <taxon>Bacteria</taxon>
        <taxon>Pseudomonadati</taxon>
        <taxon>Pseudomonadota</taxon>
        <taxon>Gammaproteobacteria</taxon>
        <taxon>Pseudomonadales</taxon>
        <taxon>Pseudomonadaceae</taxon>
        <taxon>Pseudomonas</taxon>
    </lineage>
</organism>
<feature type="domain" description="Plastocyanin-like" evidence="5">
    <location>
        <begin position="172"/>
        <end position="335"/>
    </location>
</feature>
<evidence type="ECO:0000256" key="4">
    <source>
        <dbReference type="ARBA" id="ARBA00023008"/>
    </source>
</evidence>
<dbReference type="InterPro" id="IPR034279">
    <property type="entry name" value="CuRO_3_CopA"/>
</dbReference>
<dbReference type="InterPro" id="IPR019546">
    <property type="entry name" value="TAT_signal_bac_arc"/>
</dbReference>
<dbReference type="Pfam" id="PF07731">
    <property type="entry name" value="Cu-oxidase_2"/>
    <property type="match status" value="1"/>
</dbReference>
<dbReference type="InterPro" id="IPR008972">
    <property type="entry name" value="Cupredoxin"/>
</dbReference>
<dbReference type="EMBL" id="CP014546">
    <property type="protein sequence ID" value="AMN82159.1"/>
    <property type="molecule type" value="Genomic_DNA"/>
</dbReference>
<dbReference type="InterPro" id="IPR034282">
    <property type="entry name" value="CuRO_2_CopA"/>
</dbReference>
<dbReference type="CDD" id="cd13848">
    <property type="entry name" value="CuRO_1_CopA"/>
    <property type="match status" value="1"/>
</dbReference>
<dbReference type="InterPro" id="IPR034284">
    <property type="entry name" value="CuRO_1_CopA"/>
</dbReference>
<dbReference type="InterPro" id="IPR011707">
    <property type="entry name" value="Cu-oxidase-like_N"/>
</dbReference>
<keyword evidence="2" id="KW-0732">Signal</keyword>
<protein>
    <submittedName>
        <fullName evidence="8">Copper oxidase</fullName>
    </submittedName>
</protein>
<dbReference type="InterPro" id="IPR006311">
    <property type="entry name" value="TAT_signal"/>
</dbReference>
<evidence type="ECO:0000256" key="3">
    <source>
        <dbReference type="ARBA" id="ARBA00023002"/>
    </source>
</evidence>
<dbReference type="KEGG" id="pazo:AYR47_29315"/>
<dbReference type="InterPro" id="IPR002355">
    <property type="entry name" value="Cu_oxidase_Cu_BS"/>
</dbReference>
<name>A0A127I5R2_PSEAZ</name>
<dbReference type="CDD" id="cd13896">
    <property type="entry name" value="CuRO_3_CopA"/>
    <property type="match status" value="1"/>
</dbReference>
<proteinExistence type="predicted"/>
<evidence type="ECO:0000313" key="8">
    <source>
        <dbReference type="EMBL" id="AMN82159.1"/>
    </source>
</evidence>
<dbReference type="GO" id="GO:0042597">
    <property type="term" value="C:periplasmic space"/>
    <property type="evidence" value="ECO:0007669"/>
    <property type="project" value="InterPro"/>
</dbReference>
<gene>
    <name evidence="8" type="ORF">AYR47_29315</name>
</gene>
<dbReference type="GO" id="GO:0016491">
    <property type="term" value="F:oxidoreductase activity"/>
    <property type="evidence" value="ECO:0007669"/>
    <property type="project" value="UniProtKB-KW"/>
</dbReference>
<dbReference type="Pfam" id="PF00394">
    <property type="entry name" value="Cu-oxidase"/>
    <property type="match status" value="1"/>
</dbReference>